<evidence type="ECO:0000259" key="5">
    <source>
        <dbReference type="Pfam" id="PF07730"/>
    </source>
</evidence>
<feature type="domain" description="Signal transduction histidine kinase subgroup 3 dimerisation and phosphoacceptor" evidence="5">
    <location>
        <begin position="399"/>
        <end position="454"/>
    </location>
</feature>
<reference evidence="6 7" key="1">
    <citation type="journal article" date="2019" name="Int. J. Syst. Evol. Microbiol.">
        <title>The Global Catalogue of Microorganisms (GCM) 10K type strain sequencing project: providing services to taxonomists for standard genome sequencing and annotation.</title>
        <authorList>
            <consortium name="The Broad Institute Genomics Platform"/>
            <consortium name="The Broad Institute Genome Sequencing Center for Infectious Disease"/>
            <person name="Wu L."/>
            <person name="Ma J."/>
        </authorList>
    </citation>
    <scope>NUCLEOTIDE SEQUENCE [LARGE SCALE GENOMIC DNA]</scope>
    <source>
        <strain evidence="6 7">JCM 10696</strain>
    </source>
</reference>
<keyword evidence="2" id="KW-0418">Kinase</keyword>
<sequence>MVIVLVVLAGVAFDPLDPVPDPPFALVLALQLLHCLTPWRKRRTLAAQLLLLPWAGPAAAGMVAASALLLLRGAARWCLFAAVAVTAVLLAPATPFEKTLALLNAVCQGLVLFGVTRLGDTRAALHATRAELAARTVAAERARAARELQTALGTALSAIIALAARGDAARTAETSRAAAARARAVPDTPGTPLPEPDLTPRLALPILLVVHAGYLMTALIYLGGSPAPALLATATLGLHLHHALPRPLPAPRQAHVVQWFVERTSARVVRWFVERASARVQPRVVRRQARVVRWTASVQLVLAVVVLLYPGQAYPQLAGFAVGGFLVLGRAWWPAAGVVTAAVAVVLAARGYSPAENLYWTFNTVAVAAMLYGLATQTALVFRAHEARRTLAALAAADERRRISRDVHDLLGYGLSAITVKAELAGRLASQAAGEQFAEIAGIARRSLSALRAIPDEPDPHLSLAEELHSSRSLLAASGVEVTVHRTSERDDALLAVVLREAVTNVLRHSSATRCRIEITRDGLQIVNDGASATRGAGRGTANLTARVTAAGGTLTAGESGGEYALTVLYPAVLRGDADGVEPVAGV</sequence>
<dbReference type="Pfam" id="PF07730">
    <property type="entry name" value="HisKA_3"/>
    <property type="match status" value="1"/>
</dbReference>
<evidence type="ECO:0000256" key="3">
    <source>
        <dbReference type="ARBA" id="ARBA00023012"/>
    </source>
</evidence>
<proteinExistence type="predicted"/>
<accession>A0ABN1RW98</accession>
<protein>
    <recommendedName>
        <fullName evidence="5">Signal transduction histidine kinase subgroup 3 dimerisation and phosphoacceptor domain-containing protein</fullName>
    </recommendedName>
</protein>
<dbReference type="Proteomes" id="UP001500665">
    <property type="component" value="Unassembled WGS sequence"/>
</dbReference>
<name>A0ABN1RW98_9ACTN</name>
<keyword evidence="3" id="KW-0902">Two-component regulatory system</keyword>
<comment type="caution">
    <text evidence="6">The sequence shown here is derived from an EMBL/GenBank/DDBJ whole genome shotgun (WGS) entry which is preliminary data.</text>
</comment>
<dbReference type="InterPro" id="IPR050482">
    <property type="entry name" value="Sensor_HK_TwoCompSys"/>
</dbReference>
<evidence type="ECO:0000256" key="4">
    <source>
        <dbReference type="SAM" id="Phobius"/>
    </source>
</evidence>
<feature type="transmembrane region" description="Helical" evidence="4">
    <location>
        <begin position="331"/>
        <end position="349"/>
    </location>
</feature>
<gene>
    <name evidence="6" type="ORF">GCM10009550_67580</name>
</gene>
<keyword evidence="1" id="KW-0808">Transferase</keyword>
<keyword evidence="4" id="KW-0472">Membrane</keyword>
<evidence type="ECO:0000313" key="7">
    <source>
        <dbReference type="Proteomes" id="UP001500665"/>
    </source>
</evidence>
<feature type="transmembrane region" description="Helical" evidence="4">
    <location>
        <begin position="358"/>
        <end position="375"/>
    </location>
</feature>
<organism evidence="6 7">
    <name type="scientific">Actinocorallia libanotica</name>
    <dbReference type="NCBI Taxonomy" id="46162"/>
    <lineage>
        <taxon>Bacteria</taxon>
        <taxon>Bacillati</taxon>
        <taxon>Actinomycetota</taxon>
        <taxon>Actinomycetes</taxon>
        <taxon>Streptosporangiales</taxon>
        <taxon>Thermomonosporaceae</taxon>
        <taxon>Actinocorallia</taxon>
    </lineage>
</organism>
<feature type="transmembrane region" description="Helical" evidence="4">
    <location>
        <begin position="51"/>
        <end position="68"/>
    </location>
</feature>
<feature type="transmembrane region" description="Helical" evidence="4">
    <location>
        <begin position="74"/>
        <end position="93"/>
    </location>
</feature>
<evidence type="ECO:0000256" key="1">
    <source>
        <dbReference type="ARBA" id="ARBA00022679"/>
    </source>
</evidence>
<keyword evidence="4" id="KW-1133">Transmembrane helix</keyword>
<dbReference type="CDD" id="cd16917">
    <property type="entry name" value="HATPase_UhpB-NarQ-NarX-like"/>
    <property type="match status" value="1"/>
</dbReference>
<evidence type="ECO:0000313" key="6">
    <source>
        <dbReference type="EMBL" id="GAA0966058.1"/>
    </source>
</evidence>
<keyword evidence="7" id="KW-1185">Reference proteome</keyword>
<feature type="transmembrane region" description="Helical" evidence="4">
    <location>
        <begin position="202"/>
        <end position="222"/>
    </location>
</feature>
<dbReference type="SUPFAM" id="SSF55874">
    <property type="entry name" value="ATPase domain of HSP90 chaperone/DNA topoisomerase II/histidine kinase"/>
    <property type="match status" value="1"/>
</dbReference>
<dbReference type="Gene3D" id="1.20.5.1930">
    <property type="match status" value="1"/>
</dbReference>
<dbReference type="PANTHER" id="PTHR24421">
    <property type="entry name" value="NITRATE/NITRITE SENSOR PROTEIN NARX-RELATED"/>
    <property type="match status" value="1"/>
</dbReference>
<dbReference type="Gene3D" id="3.30.565.10">
    <property type="entry name" value="Histidine kinase-like ATPase, C-terminal domain"/>
    <property type="match status" value="1"/>
</dbReference>
<dbReference type="PANTHER" id="PTHR24421:SF63">
    <property type="entry name" value="SENSOR HISTIDINE KINASE DESK"/>
    <property type="match status" value="1"/>
</dbReference>
<feature type="transmembrane region" description="Helical" evidence="4">
    <location>
        <begin position="291"/>
        <end position="311"/>
    </location>
</feature>
<dbReference type="InterPro" id="IPR011712">
    <property type="entry name" value="Sig_transdc_His_kin_sub3_dim/P"/>
</dbReference>
<dbReference type="EMBL" id="BAAAHH010000041">
    <property type="protein sequence ID" value="GAA0966058.1"/>
    <property type="molecule type" value="Genomic_DNA"/>
</dbReference>
<keyword evidence="4" id="KW-0812">Transmembrane</keyword>
<evidence type="ECO:0000256" key="2">
    <source>
        <dbReference type="ARBA" id="ARBA00022777"/>
    </source>
</evidence>
<dbReference type="InterPro" id="IPR036890">
    <property type="entry name" value="HATPase_C_sf"/>
</dbReference>
<dbReference type="RefSeq" id="WP_344245862.1">
    <property type="nucleotide sequence ID" value="NZ_BAAAHH010000041.1"/>
</dbReference>